<organism evidence="15 16">
    <name type="scientific">Thiosulfativibrio zosterae</name>
    <dbReference type="NCBI Taxonomy" id="2675053"/>
    <lineage>
        <taxon>Bacteria</taxon>
        <taxon>Pseudomonadati</taxon>
        <taxon>Pseudomonadota</taxon>
        <taxon>Gammaproteobacteria</taxon>
        <taxon>Thiotrichales</taxon>
        <taxon>Piscirickettsiaceae</taxon>
        <taxon>Thiosulfativibrio</taxon>
    </lineage>
</organism>
<keyword evidence="13" id="KW-0812">Transmembrane</keyword>
<evidence type="ECO:0000256" key="2">
    <source>
        <dbReference type="ARBA" id="ARBA00011245"/>
    </source>
</evidence>
<feature type="domain" description="Thioredoxin" evidence="14">
    <location>
        <begin position="84"/>
        <end position="235"/>
    </location>
</feature>
<dbReference type="InterPro" id="IPR050924">
    <property type="entry name" value="Peroxiredoxin_BCP/PrxQ"/>
</dbReference>
<keyword evidence="6" id="KW-0560">Oxidoreductase</keyword>
<dbReference type="GO" id="GO:0045454">
    <property type="term" value="P:cell redox homeostasis"/>
    <property type="evidence" value="ECO:0007669"/>
    <property type="project" value="TreeGrafter"/>
</dbReference>
<evidence type="ECO:0000256" key="6">
    <source>
        <dbReference type="ARBA" id="ARBA00023002"/>
    </source>
</evidence>
<keyword evidence="16" id="KW-1185">Reference proteome</keyword>
<dbReference type="PANTHER" id="PTHR42801">
    <property type="entry name" value="THIOREDOXIN-DEPENDENT PEROXIDE REDUCTASE"/>
    <property type="match status" value="1"/>
</dbReference>
<dbReference type="Pfam" id="PF00578">
    <property type="entry name" value="AhpC-TSA"/>
    <property type="match status" value="1"/>
</dbReference>
<gene>
    <name evidence="15" type="ORF">THMIRHAT_11160</name>
</gene>
<feature type="transmembrane region" description="Helical" evidence="13">
    <location>
        <begin position="40"/>
        <end position="59"/>
    </location>
</feature>
<evidence type="ECO:0000259" key="14">
    <source>
        <dbReference type="PROSITE" id="PS51352"/>
    </source>
</evidence>
<evidence type="ECO:0000256" key="10">
    <source>
        <dbReference type="ARBA" id="ARBA00038489"/>
    </source>
</evidence>
<keyword evidence="5" id="KW-0049">Antioxidant</keyword>
<dbReference type="InterPro" id="IPR000866">
    <property type="entry name" value="AhpC/TSA"/>
</dbReference>
<dbReference type="InterPro" id="IPR036249">
    <property type="entry name" value="Thioredoxin-like_sf"/>
</dbReference>
<dbReference type="EMBL" id="AP021888">
    <property type="protein sequence ID" value="BBP43370.1"/>
    <property type="molecule type" value="Genomic_DNA"/>
</dbReference>
<evidence type="ECO:0000256" key="12">
    <source>
        <dbReference type="ARBA" id="ARBA00049091"/>
    </source>
</evidence>
<keyword evidence="8" id="KW-0676">Redox-active center</keyword>
<dbReference type="GO" id="GO:0005737">
    <property type="term" value="C:cytoplasm"/>
    <property type="evidence" value="ECO:0007669"/>
    <property type="project" value="TreeGrafter"/>
</dbReference>
<protein>
    <recommendedName>
        <fullName evidence="3">thioredoxin-dependent peroxiredoxin</fullName>
        <ecNumber evidence="3">1.11.1.24</ecNumber>
    </recommendedName>
    <alternativeName>
        <fullName evidence="9">Thioredoxin peroxidase</fullName>
    </alternativeName>
    <alternativeName>
        <fullName evidence="11">Thioredoxin-dependent peroxiredoxin Bcp</fullName>
    </alternativeName>
</protein>
<sequence length="235" mass="25954">MTARFTPTLSPFKRALRNAIIMSFVIGGVLHFQGAPLTEILLTVLFSFAIILPALFFSYRFTENLLKKTQTIKENPMDMNATGIQVGQAAPNFSQPNQHQKMVTLNDFAGKNLVLYFYPKDDTPGCTIEANDFTALAAEFNEANTAVVGVSKDSCSSHLDFIEKFDLGIDLLADTEGTLCEAYDVWREKEKNGVKKMGIVRSTFVINAMGTVVYAEYGVDPSDHAQAMLNFVKGL</sequence>
<dbReference type="Gene3D" id="3.40.30.10">
    <property type="entry name" value="Glutaredoxin"/>
    <property type="match status" value="1"/>
</dbReference>
<comment type="catalytic activity">
    <reaction evidence="12">
        <text>a hydroperoxide + [thioredoxin]-dithiol = an alcohol + [thioredoxin]-disulfide + H2O</text>
        <dbReference type="Rhea" id="RHEA:62620"/>
        <dbReference type="Rhea" id="RHEA-COMP:10698"/>
        <dbReference type="Rhea" id="RHEA-COMP:10700"/>
        <dbReference type="ChEBI" id="CHEBI:15377"/>
        <dbReference type="ChEBI" id="CHEBI:29950"/>
        <dbReference type="ChEBI" id="CHEBI:30879"/>
        <dbReference type="ChEBI" id="CHEBI:35924"/>
        <dbReference type="ChEBI" id="CHEBI:50058"/>
        <dbReference type="EC" id="1.11.1.24"/>
    </reaction>
</comment>
<dbReference type="FunFam" id="3.40.30.10:FF:000007">
    <property type="entry name" value="Thioredoxin-dependent thiol peroxidase"/>
    <property type="match status" value="1"/>
</dbReference>
<keyword evidence="13" id="KW-0472">Membrane</keyword>
<dbReference type="KEGG" id="tzo:THMIRHAT_11160"/>
<proteinExistence type="inferred from homology"/>
<comment type="function">
    <text evidence="1">Thiol-specific peroxidase that catalyzes the reduction of hydrogen peroxide and organic hydroperoxides to water and alcohols, respectively. Plays a role in cell protection against oxidative stress by detoxifying peroxides and as sensor of hydrogen peroxide-mediated signaling events.</text>
</comment>
<evidence type="ECO:0000256" key="5">
    <source>
        <dbReference type="ARBA" id="ARBA00022862"/>
    </source>
</evidence>
<keyword evidence="7" id="KW-1015">Disulfide bond</keyword>
<dbReference type="GO" id="GO:0034599">
    <property type="term" value="P:cellular response to oxidative stress"/>
    <property type="evidence" value="ECO:0007669"/>
    <property type="project" value="TreeGrafter"/>
</dbReference>
<dbReference type="PANTHER" id="PTHR42801:SF4">
    <property type="entry name" value="AHPC_TSA FAMILY PROTEIN"/>
    <property type="match status" value="1"/>
</dbReference>
<dbReference type="PROSITE" id="PS51352">
    <property type="entry name" value="THIOREDOXIN_2"/>
    <property type="match status" value="1"/>
</dbReference>
<evidence type="ECO:0000256" key="4">
    <source>
        <dbReference type="ARBA" id="ARBA00022559"/>
    </source>
</evidence>
<comment type="similarity">
    <text evidence="10">Belongs to the peroxiredoxin family. BCP/PrxQ subfamily.</text>
</comment>
<comment type="subunit">
    <text evidence="2">Monomer.</text>
</comment>
<keyword evidence="4" id="KW-0575">Peroxidase</keyword>
<evidence type="ECO:0000256" key="11">
    <source>
        <dbReference type="ARBA" id="ARBA00042639"/>
    </source>
</evidence>
<name>A0A6F8PMZ9_9GAMM</name>
<accession>A0A6F8PMZ9</accession>
<dbReference type="GO" id="GO:0008379">
    <property type="term" value="F:thioredoxin peroxidase activity"/>
    <property type="evidence" value="ECO:0007669"/>
    <property type="project" value="TreeGrafter"/>
</dbReference>
<keyword evidence="13" id="KW-1133">Transmembrane helix</keyword>
<dbReference type="InterPro" id="IPR013766">
    <property type="entry name" value="Thioredoxin_domain"/>
</dbReference>
<evidence type="ECO:0000313" key="15">
    <source>
        <dbReference type="EMBL" id="BBP43370.1"/>
    </source>
</evidence>
<evidence type="ECO:0000256" key="9">
    <source>
        <dbReference type="ARBA" id="ARBA00032824"/>
    </source>
</evidence>
<dbReference type="RefSeq" id="WP_243831511.1">
    <property type="nucleotide sequence ID" value="NZ_AP021888.1"/>
</dbReference>
<evidence type="ECO:0000313" key="16">
    <source>
        <dbReference type="Proteomes" id="UP000501466"/>
    </source>
</evidence>
<evidence type="ECO:0000256" key="1">
    <source>
        <dbReference type="ARBA" id="ARBA00003330"/>
    </source>
</evidence>
<dbReference type="AlphaFoldDB" id="A0A6F8PMZ9"/>
<dbReference type="EC" id="1.11.1.24" evidence="3"/>
<feature type="transmembrane region" description="Helical" evidence="13">
    <location>
        <begin position="15"/>
        <end position="34"/>
    </location>
</feature>
<evidence type="ECO:0000256" key="7">
    <source>
        <dbReference type="ARBA" id="ARBA00023157"/>
    </source>
</evidence>
<evidence type="ECO:0000256" key="3">
    <source>
        <dbReference type="ARBA" id="ARBA00013017"/>
    </source>
</evidence>
<reference evidence="16" key="1">
    <citation type="submission" date="2019-11" db="EMBL/GenBank/DDBJ databases">
        <title>Isolation and characterization of two novel species in the genus Thiomicrorhabdus.</title>
        <authorList>
            <person name="Mochizuki J."/>
            <person name="Kojima H."/>
            <person name="Fukui M."/>
        </authorList>
    </citation>
    <scope>NUCLEOTIDE SEQUENCE [LARGE SCALE GENOMIC DNA]</scope>
    <source>
        <strain evidence="16">AkT22</strain>
    </source>
</reference>
<dbReference type="SUPFAM" id="SSF52833">
    <property type="entry name" value="Thioredoxin-like"/>
    <property type="match status" value="1"/>
</dbReference>
<dbReference type="Proteomes" id="UP000501466">
    <property type="component" value="Chromosome"/>
</dbReference>
<evidence type="ECO:0000256" key="8">
    <source>
        <dbReference type="ARBA" id="ARBA00023284"/>
    </source>
</evidence>
<evidence type="ECO:0000256" key="13">
    <source>
        <dbReference type="SAM" id="Phobius"/>
    </source>
</evidence>
<dbReference type="CDD" id="cd03017">
    <property type="entry name" value="PRX_BCP"/>
    <property type="match status" value="1"/>
</dbReference>